<dbReference type="Gene3D" id="3.90.1070.10">
    <property type="match status" value="1"/>
</dbReference>
<dbReference type="InterPro" id="IPR023214">
    <property type="entry name" value="HAD_sf"/>
</dbReference>
<dbReference type="Pfam" id="PF08282">
    <property type="entry name" value="Hydrolase_3"/>
    <property type="match status" value="1"/>
</dbReference>
<dbReference type="Gene3D" id="3.40.50.1000">
    <property type="entry name" value="HAD superfamily/HAD-like"/>
    <property type="match status" value="1"/>
</dbReference>
<feature type="non-terminal residue" evidence="1">
    <location>
        <position position="1"/>
    </location>
</feature>
<reference evidence="1" key="1">
    <citation type="submission" date="2021-05" db="EMBL/GenBank/DDBJ databases">
        <title>Genomic insights into ecological role and evolution of a novel Thermoplasmata order Candidatus Sysuiplasmatales.</title>
        <authorList>
            <person name="Yuan Y."/>
        </authorList>
    </citation>
    <scope>NUCLEOTIDE SEQUENCE</scope>
    <source>
        <strain evidence="1">TUT19-bin139</strain>
    </source>
</reference>
<protein>
    <submittedName>
        <fullName evidence="1">HAD hydrolase family protein</fullName>
    </submittedName>
</protein>
<dbReference type="PANTHER" id="PTHR10000:SF8">
    <property type="entry name" value="HAD SUPERFAMILY HYDROLASE-LIKE, TYPE 3"/>
    <property type="match status" value="1"/>
</dbReference>
<dbReference type="GO" id="GO:0016791">
    <property type="term" value="F:phosphatase activity"/>
    <property type="evidence" value="ECO:0007669"/>
    <property type="project" value="TreeGrafter"/>
</dbReference>
<evidence type="ECO:0000313" key="1">
    <source>
        <dbReference type="EMBL" id="MBX8645020.1"/>
    </source>
</evidence>
<evidence type="ECO:0000313" key="2">
    <source>
        <dbReference type="Proteomes" id="UP000750197"/>
    </source>
</evidence>
<dbReference type="GO" id="GO:0005829">
    <property type="term" value="C:cytosol"/>
    <property type="evidence" value="ECO:0007669"/>
    <property type="project" value="TreeGrafter"/>
</dbReference>
<dbReference type="AlphaFoldDB" id="A0A8J7YQG4"/>
<dbReference type="Proteomes" id="UP000750197">
    <property type="component" value="Unassembled WGS sequence"/>
</dbReference>
<keyword evidence="1" id="KW-0378">Hydrolase</keyword>
<organism evidence="1 2">
    <name type="scientific">Candidatus Sysuiplasma superficiale</name>
    <dbReference type="NCBI Taxonomy" id="2823368"/>
    <lineage>
        <taxon>Archaea</taxon>
        <taxon>Methanobacteriati</taxon>
        <taxon>Thermoplasmatota</taxon>
        <taxon>Thermoplasmata</taxon>
        <taxon>Candidatus Sysuiplasmatales</taxon>
        <taxon>Candidatus Sysuiplasmataceae</taxon>
        <taxon>Candidatus Sysuiplasma</taxon>
    </lineage>
</organism>
<dbReference type="GO" id="GO:0000287">
    <property type="term" value="F:magnesium ion binding"/>
    <property type="evidence" value="ECO:0007669"/>
    <property type="project" value="TreeGrafter"/>
</dbReference>
<dbReference type="InterPro" id="IPR036412">
    <property type="entry name" value="HAD-like_sf"/>
</dbReference>
<proteinExistence type="predicted"/>
<name>A0A8J7YQG4_9ARCH</name>
<dbReference type="SUPFAM" id="SSF56784">
    <property type="entry name" value="HAD-like"/>
    <property type="match status" value="1"/>
</dbReference>
<accession>A0A8J7YQG4</accession>
<sequence length="91" mass="9834">VEYSGFAIHIESNNYLKFGAVRRAASVMGLDVEEMAAFGDGENDIEMLKGCRYGIAVGNAPDSVKEAADYSAEAEHGKGFVEGLRWLGFKV</sequence>
<comment type="caution">
    <text evidence="1">The sequence shown here is derived from an EMBL/GenBank/DDBJ whole genome shotgun (WGS) entry which is preliminary data.</text>
</comment>
<dbReference type="EMBL" id="JAHEAC010000147">
    <property type="protein sequence ID" value="MBX8645020.1"/>
    <property type="molecule type" value="Genomic_DNA"/>
</dbReference>
<dbReference type="PANTHER" id="PTHR10000">
    <property type="entry name" value="PHOSPHOSERINE PHOSPHATASE"/>
    <property type="match status" value="1"/>
</dbReference>
<gene>
    <name evidence="1" type="ORF">KIY12_09945</name>
</gene>